<evidence type="ECO:0000256" key="6">
    <source>
        <dbReference type="ARBA" id="ARBA00022989"/>
    </source>
</evidence>
<dbReference type="GO" id="GO:0007165">
    <property type="term" value="P:signal transduction"/>
    <property type="evidence" value="ECO:0007669"/>
    <property type="project" value="UniProtKB-KW"/>
</dbReference>
<feature type="transmembrane region" description="Helical" evidence="10">
    <location>
        <begin position="202"/>
        <end position="228"/>
    </location>
</feature>
<keyword evidence="5 10" id="KW-0552">Olfaction</keyword>
<reference evidence="11" key="1">
    <citation type="submission" date="2021-01" db="UniProtKB">
        <authorList>
            <consortium name="EnsemblMetazoa"/>
        </authorList>
    </citation>
    <scope>IDENTIFICATION</scope>
</reference>
<keyword evidence="2" id="KW-1003">Cell membrane</keyword>
<sequence length="406" mass="46982">MSYACKGYTIRIKYNMDVQKVEEVYDQHLRINKTLQIHSGLWPYRPIKEKLIRRTIVFIMMAIFIFPHINGMRTWCGKNMDLVLCGENFEGVLYLGVVTLKYYVTILSEPRIMQIHKQIAKNWSTLTDSEEQSILIKHSKQGKIVTILYLVYLYAAGFAFSQVSMVPVILDYIWPLNESRPKILIVHAEYIIDPLQYYFELYGAYCILTFVNLTVLISIDTAFSSIVYQNLGVFSIVKNRLNAVTKRPNEKKDNAYELIVGAIRLHNSALQFNDLIEMSYRKTFLIILGYTILFLSVGGVILIEQTNIMQFIRLAMIEVGVMIHLLYLSYPGQKVLDYSSSICQESYTNEWYLISKKSKILLKFMMLRCIKPSVLTAGGLYIMNYENYGIIIKTAMSYVAVLASFR</sequence>
<dbReference type="GeneID" id="100463241"/>
<dbReference type="SMR" id="A0A7M7QQP9"/>
<dbReference type="InParanoid" id="A0A7M7QQP9"/>
<evidence type="ECO:0000256" key="2">
    <source>
        <dbReference type="ARBA" id="ARBA00022475"/>
    </source>
</evidence>
<feature type="transmembrane region" description="Helical" evidence="10">
    <location>
        <begin position="147"/>
        <end position="170"/>
    </location>
</feature>
<dbReference type="PANTHER" id="PTHR21137">
    <property type="entry name" value="ODORANT RECEPTOR"/>
    <property type="match status" value="1"/>
</dbReference>
<organism evidence="11 12">
    <name type="scientific">Nasonia vitripennis</name>
    <name type="common">Parasitic wasp</name>
    <dbReference type="NCBI Taxonomy" id="7425"/>
    <lineage>
        <taxon>Eukaryota</taxon>
        <taxon>Metazoa</taxon>
        <taxon>Ecdysozoa</taxon>
        <taxon>Arthropoda</taxon>
        <taxon>Hexapoda</taxon>
        <taxon>Insecta</taxon>
        <taxon>Pterygota</taxon>
        <taxon>Neoptera</taxon>
        <taxon>Endopterygota</taxon>
        <taxon>Hymenoptera</taxon>
        <taxon>Apocrita</taxon>
        <taxon>Proctotrupomorpha</taxon>
        <taxon>Chalcidoidea</taxon>
        <taxon>Pteromalidae</taxon>
        <taxon>Pteromalinae</taxon>
        <taxon>Nasonia</taxon>
    </lineage>
</organism>
<dbReference type="GO" id="GO:0005886">
    <property type="term" value="C:plasma membrane"/>
    <property type="evidence" value="ECO:0007669"/>
    <property type="project" value="UniProtKB-SubCell"/>
</dbReference>
<keyword evidence="6 10" id="KW-1133">Transmembrane helix</keyword>
<comment type="similarity">
    <text evidence="10">Belongs to the insect chemoreceptor superfamily. Heteromeric odorant receptor channel (TC 1.A.69) family.</text>
</comment>
<name>A0A7M7QQP9_NASVI</name>
<proteinExistence type="inferred from homology"/>
<evidence type="ECO:0000313" key="12">
    <source>
        <dbReference type="Proteomes" id="UP000002358"/>
    </source>
</evidence>
<keyword evidence="3 10" id="KW-0716">Sensory transduction</keyword>
<evidence type="ECO:0000256" key="9">
    <source>
        <dbReference type="ARBA" id="ARBA00023224"/>
    </source>
</evidence>
<keyword evidence="12" id="KW-1185">Reference proteome</keyword>
<dbReference type="PANTHER" id="PTHR21137:SF35">
    <property type="entry name" value="ODORANT RECEPTOR 19A-RELATED"/>
    <property type="match status" value="1"/>
</dbReference>
<keyword evidence="8 10" id="KW-0675">Receptor</keyword>
<evidence type="ECO:0000256" key="5">
    <source>
        <dbReference type="ARBA" id="ARBA00022725"/>
    </source>
</evidence>
<dbReference type="AlphaFoldDB" id="A0A7M7QQP9"/>
<dbReference type="EnsemblMetazoa" id="XM_031933596">
    <property type="protein sequence ID" value="XP_031789456"/>
    <property type="gene ID" value="LOC100463241"/>
</dbReference>
<keyword evidence="4 10" id="KW-0812">Transmembrane</keyword>
<dbReference type="Proteomes" id="UP000002358">
    <property type="component" value="Chromosome 1"/>
</dbReference>
<dbReference type="GO" id="GO:0005549">
    <property type="term" value="F:odorant binding"/>
    <property type="evidence" value="ECO:0007669"/>
    <property type="project" value="InterPro"/>
</dbReference>
<evidence type="ECO:0000256" key="1">
    <source>
        <dbReference type="ARBA" id="ARBA00004651"/>
    </source>
</evidence>
<evidence type="ECO:0000313" key="11">
    <source>
        <dbReference type="EnsemblMetazoa" id="XP_031789456"/>
    </source>
</evidence>
<protein>
    <recommendedName>
        <fullName evidence="10">Odorant receptor</fullName>
    </recommendedName>
</protein>
<feature type="transmembrane region" description="Helical" evidence="10">
    <location>
        <begin position="309"/>
        <end position="330"/>
    </location>
</feature>
<evidence type="ECO:0000256" key="3">
    <source>
        <dbReference type="ARBA" id="ARBA00022606"/>
    </source>
</evidence>
<evidence type="ECO:0000256" key="10">
    <source>
        <dbReference type="RuleBase" id="RU351113"/>
    </source>
</evidence>
<keyword evidence="9 10" id="KW-0807">Transducer</keyword>
<evidence type="ECO:0000256" key="8">
    <source>
        <dbReference type="ARBA" id="ARBA00023170"/>
    </source>
</evidence>
<keyword evidence="7 10" id="KW-0472">Membrane</keyword>
<comment type="subcellular location">
    <subcellularLocation>
        <location evidence="1 10">Cell membrane</location>
        <topology evidence="1 10">Multi-pass membrane protein</topology>
    </subcellularLocation>
</comment>
<dbReference type="OrthoDB" id="6617147at2759"/>
<evidence type="ECO:0000256" key="7">
    <source>
        <dbReference type="ARBA" id="ARBA00023136"/>
    </source>
</evidence>
<dbReference type="InterPro" id="IPR004117">
    <property type="entry name" value="7tm6_olfct_rcpt"/>
</dbReference>
<dbReference type="Pfam" id="PF02949">
    <property type="entry name" value="7tm_6"/>
    <property type="match status" value="1"/>
</dbReference>
<feature type="transmembrane region" description="Helical" evidence="10">
    <location>
        <begin position="284"/>
        <end position="303"/>
    </location>
</feature>
<feature type="transmembrane region" description="Helical" evidence="10">
    <location>
        <begin position="51"/>
        <end position="69"/>
    </location>
</feature>
<evidence type="ECO:0000256" key="4">
    <source>
        <dbReference type="ARBA" id="ARBA00022692"/>
    </source>
</evidence>
<dbReference type="GO" id="GO:0004984">
    <property type="term" value="F:olfactory receptor activity"/>
    <property type="evidence" value="ECO:0007669"/>
    <property type="project" value="InterPro"/>
</dbReference>
<accession>A0A7M7QQP9</accession>
<feature type="transmembrane region" description="Helical" evidence="10">
    <location>
        <begin position="89"/>
        <end position="107"/>
    </location>
</feature>
<comment type="caution">
    <text evidence="10">Lacks conserved residue(s) required for the propagation of feature annotation.</text>
</comment>
<dbReference type="RefSeq" id="XP_031789456.1">
    <property type="nucleotide sequence ID" value="XM_031933596.2"/>
</dbReference>